<dbReference type="AlphaFoldDB" id="A0AAD9J7Y4"/>
<name>A0AAD9J7Y4_9ANNE</name>
<keyword evidence="2" id="KW-1185">Reference proteome</keyword>
<dbReference type="EMBL" id="JAODUP010000512">
    <property type="protein sequence ID" value="KAK2148143.1"/>
    <property type="molecule type" value="Genomic_DNA"/>
</dbReference>
<evidence type="ECO:0000313" key="1">
    <source>
        <dbReference type="EMBL" id="KAK2148143.1"/>
    </source>
</evidence>
<protein>
    <submittedName>
        <fullName evidence="1">Uncharacterized protein</fullName>
    </submittedName>
</protein>
<organism evidence="1 2">
    <name type="scientific">Paralvinella palmiformis</name>
    <dbReference type="NCBI Taxonomy" id="53620"/>
    <lineage>
        <taxon>Eukaryota</taxon>
        <taxon>Metazoa</taxon>
        <taxon>Spiralia</taxon>
        <taxon>Lophotrochozoa</taxon>
        <taxon>Annelida</taxon>
        <taxon>Polychaeta</taxon>
        <taxon>Sedentaria</taxon>
        <taxon>Canalipalpata</taxon>
        <taxon>Terebellida</taxon>
        <taxon>Terebelliformia</taxon>
        <taxon>Alvinellidae</taxon>
        <taxon>Paralvinella</taxon>
    </lineage>
</organism>
<sequence length="109" mass="11705">QGLCNTGNGDMTGVPTTLAGNEDGTFSSSSSYIVYEEGSTNCFGVIAEWRAVINGGCSSTGLDLTFDVWREETHASKYQLVGRNSFMASNCVNLASVSKYLFYTDMVSL</sequence>
<proteinExistence type="predicted"/>
<gene>
    <name evidence="1" type="ORF">LSH36_512g01028</name>
</gene>
<reference evidence="1" key="1">
    <citation type="journal article" date="2023" name="Mol. Biol. Evol.">
        <title>Third-Generation Sequencing Reveals the Adaptive Role of the Epigenome in Three Deep-Sea Polychaetes.</title>
        <authorList>
            <person name="Perez M."/>
            <person name="Aroh O."/>
            <person name="Sun Y."/>
            <person name="Lan Y."/>
            <person name="Juniper S.K."/>
            <person name="Young C.R."/>
            <person name="Angers B."/>
            <person name="Qian P.Y."/>
        </authorList>
    </citation>
    <scope>NUCLEOTIDE SEQUENCE</scope>
    <source>
        <strain evidence="1">P08H-3</strain>
    </source>
</reference>
<evidence type="ECO:0000313" key="2">
    <source>
        <dbReference type="Proteomes" id="UP001208570"/>
    </source>
</evidence>
<dbReference type="Proteomes" id="UP001208570">
    <property type="component" value="Unassembled WGS sequence"/>
</dbReference>
<comment type="caution">
    <text evidence="1">The sequence shown here is derived from an EMBL/GenBank/DDBJ whole genome shotgun (WGS) entry which is preliminary data.</text>
</comment>
<feature type="non-terminal residue" evidence="1">
    <location>
        <position position="1"/>
    </location>
</feature>
<accession>A0AAD9J7Y4</accession>